<evidence type="ECO:0000313" key="1">
    <source>
        <dbReference type="EMBL" id="MCQ8895637.1"/>
    </source>
</evidence>
<proteinExistence type="predicted"/>
<keyword evidence="2" id="KW-1185">Reference proteome</keyword>
<sequence length="140" mass="15542">MSAVLNTSLFNLDHIIPMPVEVMDPPIVHELGDVAAALSRFAHRLSHTQQAGRAMDVLFQLRQWATDKPTVETLLAGHLDSIAQVIANSPGLRIHQDMQMRLNALVEHLGFLALVFESETHLAAHQVTDAWLQGQLMSQH</sequence>
<name>A0ABT1WDN9_9BURK</name>
<dbReference type="Proteomes" id="UP001204142">
    <property type="component" value="Unassembled WGS sequence"/>
</dbReference>
<accession>A0ABT1WDN9</accession>
<reference evidence="1 2" key="1">
    <citation type="submission" date="2022-07" db="EMBL/GenBank/DDBJ databases">
        <authorList>
            <person name="Xamxidin M."/>
            <person name="Wu M."/>
        </authorList>
    </citation>
    <scope>NUCLEOTIDE SEQUENCE [LARGE SCALE GENOMIC DNA]</scope>
    <source>
        <strain evidence="1 2">NBRC 111650</strain>
    </source>
</reference>
<gene>
    <name evidence="1" type="ORF">NQT62_04165</name>
</gene>
<protein>
    <submittedName>
        <fullName evidence="1">Uncharacterized protein</fullName>
    </submittedName>
</protein>
<comment type="caution">
    <text evidence="1">The sequence shown here is derived from an EMBL/GenBank/DDBJ whole genome shotgun (WGS) entry which is preliminary data.</text>
</comment>
<dbReference type="EMBL" id="JANIGO010000001">
    <property type="protein sequence ID" value="MCQ8895637.1"/>
    <property type="molecule type" value="Genomic_DNA"/>
</dbReference>
<evidence type="ECO:0000313" key="2">
    <source>
        <dbReference type="Proteomes" id="UP001204142"/>
    </source>
</evidence>
<dbReference type="RefSeq" id="WP_256763329.1">
    <property type="nucleotide sequence ID" value="NZ_JANIGO010000001.1"/>
</dbReference>
<organism evidence="1 2">
    <name type="scientific">Limnobacter humi</name>
    <dbReference type="NCBI Taxonomy" id="1778671"/>
    <lineage>
        <taxon>Bacteria</taxon>
        <taxon>Pseudomonadati</taxon>
        <taxon>Pseudomonadota</taxon>
        <taxon>Betaproteobacteria</taxon>
        <taxon>Burkholderiales</taxon>
        <taxon>Burkholderiaceae</taxon>
        <taxon>Limnobacter</taxon>
    </lineage>
</organism>